<evidence type="ECO:0000256" key="1">
    <source>
        <dbReference type="ARBA" id="ARBA00004651"/>
    </source>
</evidence>
<dbReference type="AlphaFoldDB" id="A0A6I1FPA8"/>
<accession>A0A6I1FPA8</accession>
<feature type="transmembrane region" description="Helical" evidence="7">
    <location>
        <begin position="155"/>
        <end position="175"/>
    </location>
</feature>
<evidence type="ECO:0000313" key="10">
    <source>
        <dbReference type="EMBL" id="KAB7708246.1"/>
    </source>
</evidence>
<feature type="transmembrane region" description="Helical" evidence="7">
    <location>
        <begin position="12"/>
        <end position="30"/>
    </location>
</feature>
<dbReference type="InterPro" id="IPR039421">
    <property type="entry name" value="Type_1_exporter"/>
</dbReference>
<keyword evidence="11" id="KW-1185">Reference proteome</keyword>
<dbReference type="GO" id="GO:0016887">
    <property type="term" value="F:ATP hydrolysis activity"/>
    <property type="evidence" value="ECO:0007669"/>
    <property type="project" value="InterPro"/>
</dbReference>
<dbReference type="InterPro" id="IPR011527">
    <property type="entry name" value="ABC1_TM_dom"/>
</dbReference>
<dbReference type="PROSITE" id="PS50929">
    <property type="entry name" value="ABC_TM1F"/>
    <property type="match status" value="1"/>
</dbReference>
<dbReference type="InterPro" id="IPR003439">
    <property type="entry name" value="ABC_transporter-like_ATP-bd"/>
</dbReference>
<dbReference type="InterPro" id="IPR027417">
    <property type="entry name" value="P-loop_NTPase"/>
</dbReference>
<dbReference type="PANTHER" id="PTHR43394:SF1">
    <property type="entry name" value="ATP-BINDING CASSETTE SUB-FAMILY B MEMBER 10, MITOCHONDRIAL"/>
    <property type="match status" value="1"/>
</dbReference>
<dbReference type="GO" id="GO:0015421">
    <property type="term" value="F:ABC-type oligopeptide transporter activity"/>
    <property type="evidence" value="ECO:0007669"/>
    <property type="project" value="TreeGrafter"/>
</dbReference>
<dbReference type="CDD" id="cd07346">
    <property type="entry name" value="ABC_6TM_exporters"/>
    <property type="match status" value="1"/>
</dbReference>
<keyword evidence="5 7" id="KW-1133">Transmembrane helix</keyword>
<dbReference type="PROSITE" id="PS50893">
    <property type="entry name" value="ABC_TRANSPORTER_2"/>
    <property type="match status" value="1"/>
</dbReference>
<dbReference type="RefSeq" id="WP_152150231.1">
    <property type="nucleotide sequence ID" value="NZ_WEIO01000002.1"/>
</dbReference>
<feature type="transmembrane region" description="Helical" evidence="7">
    <location>
        <begin position="50"/>
        <end position="76"/>
    </location>
</feature>
<dbReference type="SUPFAM" id="SSF90123">
    <property type="entry name" value="ABC transporter transmembrane region"/>
    <property type="match status" value="1"/>
</dbReference>
<feature type="transmembrane region" description="Helical" evidence="7">
    <location>
        <begin position="129"/>
        <end position="149"/>
    </location>
</feature>
<evidence type="ECO:0000256" key="3">
    <source>
        <dbReference type="ARBA" id="ARBA00022741"/>
    </source>
</evidence>
<evidence type="ECO:0000256" key="2">
    <source>
        <dbReference type="ARBA" id="ARBA00022692"/>
    </source>
</evidence>
<dbReference type="SMART" id="SM00382">
    <property type="entry name" value="AAA"/>
    <property type="match status" value="1"/>
</dbReference>
<dbReference type="Gene3D" id="1.20.1560.10">
    <property type="entry name" value="ABC transporter type 1, transmembrane domain"/>
    <property type="match status" value="1"/>
</dbReference>
<dbReference type="EMBL" id="WEIO01000002">
    <property type="protein sequence ID" value="KAB7708246.1"/>
    <property type="molecule type" value="Genomic_DNA"/>
</dbReference>
<keyword evidence="3" id="KW-0547">Nucleotide-binding</keyword>
<dbReference type="GO" id="GO:0005886">
    <property type="term" value="C:plasma membrane"/>
    <property type="evidence" value="ECO:0007669"/>
    <property type="project" value="UniProtKB-SubCell"/>
</dbReference>
<keyword evidence="4 10" id="KW-0067">ATP-binding</keyword>
<dbReference type="InterPro" id="IPR017871">
    <property type="entry name" value="ABC_transporter-like_CS"/>
</dbReference>
<proteinExistence type="predicted"/>
<evidence type="ECO:0000256" key="5">
    <source>
        <dbReference type="ARBA" id="ARBA00022989"/>
    </source>
</evidence>
<feature type="domain" description="ABC transporter" evidence="8">
    <location>
        <begin position="327"/>
        <end position="558"/>
    </location>
</feature>
<evidence type="ECO:0000256" key="4">
    <source>
        <dbReference type="ARBA" id="ARBA00022840"/>
    </source>
</evidence>
<dbReference type="SUPFAM" id="SSF52540">
    <property type="entry name" value="P-loop containing nucleoside triphosphate hydrolases"/>
    <property type="match status" value="1"/>
</dbReference>
<reference evidence="10 11" key="1">
    <citation type="submission" date="2019-10" db="EMBL/GenBank/DDBJ databases">
        <title>Bacillus aerolatum sp. nov., isolated from bioaerosol of sport playgrounds.</title>
        <authorList>
            <person name="Chen P."/>
            <person name="Zhang G."/>
        </authorList>
    </citation>
    <scope>NUCLEOTIDE SEQUENCE [LARGE SCALE GENOMIC DNA]</scope>
    <source>
        <strain evidence="10 11">CX253</strain>
    </source>
</reference>
<protein>
    <submittedName>
        <fullName evidence="10">ATP-binding cassette domain-containing protein</fullName>
    </submittedName>
</protein>
<evidence type="ECO:0000259" key="9">
    <source>
        <dbReference type="PROSITE" id="PS50929"/>
    </source>
</evidence>
<keyword evidence="2 7" id="KW-0812">Transmembrane</keyword>
<comment type="caution">
    <text evidence="10">The sequence shown here is derived from an EMBL/GenBank/DDBJ whole genome shotgun (WGS) entry which is preliminary data.</text>
</comment>
<keyword evidence="6 7" id="KW-0472">Membrane</keyword>
<evidence type="ECO:0000259" key="8">
    <source>
        <dbReference type="PROSITE" id="PS50893"/>
    </source>
</evidence>
<organism evidence="10 11">
    <name type="scientific">Bacillus aerolatus</name>
    <dbReference type="NCBI Taxonomy" id="2653354"/>
    <lineage>
        <taxon>Bacteria</taxon>
        <taxon>Bacillati</taxon>
        <taxon>Bacillota</taxon>
        <taxon>Bacilli</taxon>
        <taxon>Bacillales</taxon>
        <taxon>Bacillaceae</taxon>
        <taxon>Bacillus</taxon>
    </lineage>
</organism>
<dbReference type="InterPro" id="IPR003593">
    <property type="entry name" value="AAA+_ATPase"/>
</dbReference>
<dbReference type="PROSITE" id="PS00211">
    <property type="entry name" value="ABC_TRANSPORTER_1"/>
    <property type="match status" value="1"/>
</dbReference>
<evidence type="ECO:0000313" key="11">
    <source>
        <dbReference type="Proteomes" id="UP000429595"/>
    </source>
</evidence>
<sequence length="559" mass="64170">MNVGAYIKPYRFTFVLVFLMGVISTIITAAQPLMGKFLIDEVLIEKRYSFPVVLSICVLIMMIGFGVALLTKFLYLRMSLRLMVDMRSAFYNHLLHLPFSFFTKNRTGDILSRINEDLTEIQRLYTENVLQLFTISLTFLLNILLLFMLDWRLTFLSFLFMPLLIFGIHKFRHLIFTNQMELRRQSAKNQSFMYETFSSVGFIRTSHLESTLQETFKKELKEINRQNIKVIFIQAWAQGIPQMLIMISAILMLWFLGSRVINGTMTIGTMLAFITYQASLYGTVQGLAQLYIRLQKGKASIYRVNDFFNIPQEEDGESLTPPSFQAIHFRDVSFAFENSRPIVDGFNISIRKGEKLGLVGENGIGKSTIAQLLARIYQPASGAIYMDDKDVQSFSKKSWYETVCLVAHNHPVWFGTVREFLQLGKKGLSEIEMLNVLEIVGLNNWLQSLPQRLQTVIGEKGITLSAGQKQRLLLARALLNDADIFILDEATCHLDVESEYHLFRTLKEYFAQKTVIVITHRYDNLDWMDRVINLSGGEEQYSQKKAGGMTNDNVSILHG</sequence>
<dbReference type="Pfam" id="PF00005">
    <property type="entry name" value="ABC_tran"/>
    <property type="match status" value="1"/>
</dbReference>
<gene>
    <name evidence="10" type="ORF">F9802_05980</name>
</gene>
<dbReference type="Proteomes" id="UP000429595">
    <property type="component" value="Unassembled WGS sequence"/>
</dbReference>
<feature type="transmembrane region" description="Helical" evidence="7">
    <location>
        <begin position="230"/>
        <end position="255"/>
    </location>
</feature>
<dbReference type="GO" id="GO:0005524">
    <property type="term" value="F:ATP binding"/>
    <property type="evidence" value="ECO:0007669"/>
    <property type="project" value="UniProtKB-KW"/>
</dbReference>
<feature type="domain" description="ABC transmembrane type-1" evidence="9">
    <location>
        <begin position="15"/>
        <end position="296"/>
    </location>
</feature>
<dbReference type="InterPro" id="IPR036640">
    <property type="entry name" value="ABC1_TM_sf"/>
</dbReference>
<dbReference type="Pfam" id="PF00664">
    <property type="entry name" value="ABC_membrane"/>
    <property type="match status" value="1"/>
</dbReference>
<dbReference type="Gene3D" id="3.40.50.300">
    <property type="entry name" value="P-loop containing nucleotide triphosphate hydrolases"/>
    <property type="match status" value="1"/>
</dbReference>
<evidence type="ECO:0000256" key="6">
    <source>
        <dbReference type="ARBA" id="ARBA00023136"/>
    </source>
</evidence>
<comment type="subcellular location">
    <subcellularLocation>
        <location evidence="1">Cell membrane</location>
        <topology evidence="1">Multi-pass membrane protein</topology>
    </subcellularLocation>
</comment>
<name>A0A6I1FPA8_9BACI</name>
<evidence type="ECO:0000256" key="7">
    <source>
        <dbReference type="SAM" id="Phobius"/>
    </source>
</evidence>
<dbReference type="PANTHER" id="PTHR43394">
    <property type="entry name" value="ATP-DEPENDENT PERMEASE MDL1, MITOCHONDRIAL"/>
    <property type="match status" value="1"/>
</dbReference>